<dbReference type="Gene3D" id="2.30.110.10">
    <property type="entry name" value="Electron Transport, Fmn-binding Protein, Chain A"/>
    <property type="match status" value="1"/>
</dbReference>
<dbReference type="Proteomes" id="UP000078576">
    <property type="component" value="Unassembled WGS sequence"/>
</dbReference>
<organism evidence="3 4">
    <name type="scientific">Cytospora mali</name>
    <name type="common">Apple Valsa canker fungus</name>
    <name type="synonym">Valsa mali</name>
    <dbReference type="NCBI Taxonomy" id="578113"/>
    <lineage>
        <taxon>Eukaryota</taxon>
        <taxon>Fungi</taxon>
        <taxon>Dikarya</taxon>
        <taxon>Ascomycota</taxon>
        <taxon>Pezizomycotina</taxon>
        <taxon>Sordariomycetes</taxon>
        <taxon>Sordariomycetidae</taxon>
        <taxon>Diaporthales</taxon>
        <taxon>Cytosporaceae</taxon>
        <taxon>Cytospora</taxon>
    </lineage>
</organism>
<dbReference type="PANTHER" id="PTHR39336:SF3">
    <property type="entry name" value="PYRIDOXAMINE PHOSPHATE OXIDASE"/>
    <property type="match status" value="1"/>
</dbReference>
<dbReference type="EMBL" id="KN714723">
    <property type="protein sequence ID" value="KUI59033.1"/>
    <property type="molecule type" value="Genomic_DNA"/>
</dbReference>
<evidence type="ECO:0000313" key="4">
    <source>
        <dbReference type="Proteomes" id="UP000078576"/>
    </source>
</evidence>
<reference evidence="4" key="1">
    <citation type="submission" date="2014-12" db="EMBL/GenBank/DDBJ databases">
        <title>Genome Sequence of Valsa Canker Pathogens Uncovers a Specific Adaption of Colonization on Woody Bark.</title>
        <authorList>
            <person name="Yin Z."/>
            <person name="Liu H."/>
            <person name="Gao X."/>
            <person name="Li Z."/>
            <person name="Song N."/>
            <person name="Ke X."/>
            <person name="Dai Q."/>
            <person name="Wu Y."/>
            <person name="Sun Y."/>
            <person name="Xu J.-R."/>
            <person name="Kang Z.K."/>
            <person name="Wang L."/>
            <person name="Huang L."/>
        </authorList>
    </citation>
    <scope>NUCLEOTIDE SEQUENCE [LARGE SCALE GENOMIC DNA]</scope>
    <source>
        <strain evidence="4">SXYL134</strain>
    </source>
</reference>
<sequence>MGAFYETIPQSLFKWILQQKMFCVATAPLSASGHVNISPKGGAYFGILDERTFWYMDLTGSGSETIAHLYEPGNGRITIMFNAFEGPPRILRIFGHGRVLEGDTREYEEFTKKHDVETIPGSRAIVLVDIHQVGMSCGSSVPFYNFKEFRTALNENFKRKDIRFKEGNEKDSMPRYWALKNSWSMDGLPALHIAQRVQKEEQITPVKKMVGPLAPTQYQNASRYGLEHLLLVALITAVVTAFVVAYGMDAAGAIAVRMPVDTRRLLHSPLRTVI</sequence>
<accession>A0A194V573</accession>
<evidence type="ECO:0000256" key="1">
    <source>
        <dbReference type="SAM" id="Phobius"/>
    </source>
</evidence>
<keyword evidence="1" id="KW-0812">Transmembrane</keyword>
<dbReference type="InterPro" id="IPR012349">
    <property type="entry name" value="Split_barrel_FMN-bd"/>
</dbReference>
<name>A0A194V573_CYTMA</name>
<proteinExistence type="predicted"/>
<dbReference type="Pfam" id="PF01243">
    <property type="entry name" value="PNPOx_N"/>
    <property type="match status" value="1"/>
</dbReference>
<keyword evidence="1" id="KW-1133">Transmembrane helix</keyword>
<gene>
    <name evidence="3" type="ORF">VP1G_06312</name>
</gene>
<keyword evidence="4" id="KW-1185">Reference proteome</keyword>
<feature type="domain" description="Pyridoxamine 5'-phosphate oxidase N-terminal" evidence="2">
    <location>
        <begin position="13"/>
        <end position="136"/>
    </location>
</feature>
<dbReference type="SUPFAM" id="SSF50475">
    <property type="entry name" value="FMN-binding split barrel"/>
    <property type="match status" value="1"/>
</dbReference>
<keyword evidence="1" id="KW-0472">Membrane</keyword>
<evidence type="ECO:0000313" key="3">
    <source>
        <dbReference type="EMBL" id="KUI59033.1"/>
    </source>
</evidence>
<protein>
    <recommendedName>
        <fullName evidence="2">Pyridoxamine 5'-phosphate oxidase N-terminal domain-containing protein</fullName>
    </recommendedName>
</protein>
<dbReference type="AlphaFoldDB" id="A0A194V573"/>
<feature type="transmembrane region" description="Helical" evidence="1">
    <location>
        <begin position="229"/>
        <end position="256"/>
    </location>
</feature>
<dbReference type="PANTHER" id="PTHR39336">
    <property type="entry name" value="PYRIDOXAMINE PHOSPHATE OXIDASE FAMILY PROTEIN (AFU_ORTHOLOGUE AFUA_6G11440)"/>
    <property type="match status" value="1"/>
</dbReference>
<evidence type="ECO:0000259" key="2">
    <source>
        <dbReference type="Pfam" id="PF01243"/>
    </source>
</evidence>
<dbReference type="OrthoDB" id="539398at2759"/>
<dbReference type="InterPro" id="IPR011576">
    <property type="entry name" value="Pyridox_Oxase_N"/>
</dbReference>
<dbReference type="STRING" id="694573.A0A194V573"/>